<accession>A0A9E8LW51</accession>
<evidence type="ECO:0000256" key="2">
    <source>
        <dbReference type="ARBA" id="ARBA00005745"/>
    </source>
</evidence>
<evidence type="ECO:0000256" key="1">
    <source>
        <dbReference type="ARBA" id="ARBA00004651"/>
    </source>
</evidence>
<feature type="domain" description="Type II secretion system protein GspF" evidence="8">
    <location>
        <begin position="216"/>
        <end position="335"/>
    </location>
</feature>
<dbReference type="Gene3D" id="1.20.81.30">
    <property type="entry name" value="Type II secretion system (T2SS), domain F"/>
    <property type="match status" value="2"/>
</dbReference>
<dbReference type="Proteomes" id="UP001164718">
    <property type="component" value="Chromosome"/>
</dbReference>
<evidence type="ECO:0000256" key="3">
    <source>
        <dbReference type="ARBA" id="ARBA00022475"/>
    </source>
</evidence>
<feature type="transmembrane region" description="Helical" evidence="7">
    <location>
        <begin position="162"/>
        <end position="182"/>
    </location>
</feature>
<keyword evidence="3" id="KW-1003">Cell membrane</keyword>
<comment type="similarity">
    <text evidence="2">Belongs to the GSP F family.</text>
</comment>
<evidence type="ECO:0000313" key="9">
    <source>
        <dbReference type="EMBL" id="WAA10430.1"/>
    </source>
</evidence>
<protein>
    <submittedName>
        <fullName evidence="9">Competence type IV pilus assembly protein ComGB</fullName>
    </submittedName>
</protein>
<organism evidence="9 10">
    <name type="scientific">Fervidibacillus albus</name>
    <dbReference type="NCBI Taxonomy" id="2980026"/>
    <lineage>
        <taxon>Bacteria</taxon>
        <taxon>Bacillati</taxon>
        <taxon>Bacillota</taxon>
        <taxon>Bacilli</taxon>
        <taxon>Bacillales</taxon>
        <taxon>Bacillaceae</taxon>
        <taxon>Fervidibacillus</taxon>
    </lineage>
</organism>
<dbReference type="InterPro" id="IPR047692">
    <property type="entry name" value="T4P_ComGB"/>
</dbReference>
<feature type="transmembrane region" description="Helical" evidence="7">
    <location>
        <begin position="312"/>
        <end position="334"/>
    </location>
</feature>
<dbReference type="Pfam" id="PF00482">
    <property type="entry name" value="T2SSF"/>
    <property type="match status" value="2"/>
</dbReference>
<dbReference type="GO" id="GO:0005886">
    <property type="term" value="C:plasma membrane"/>
    <property type="evidence" value="ECO:0007669"/>
    <property type="project" value="UniProtKB-SubCell"/>
</dbReference>
<evidence type="ECO:0000256" key="6">
    <source>
        <dbReference type="ARBA" id="ARBA00023136"/>
    </source>
</evidence>
<sequence length="343" mass="40288">MGRIKWNIKDQAIFLNRLSTLLDEGYTMSEAIRFLSIQSEKPKGETLSKLETVLKNGNPFYVVLQKMEYDPVAVSFCFYGEQNGRLSDSLKTAGEILQKRYDDRQRLQKLAAYPLFLLLFIGVLFVFFQWLLLPQFHILYESFQVEPNMILSILFWLNDHPFLLLLITTCTFTVVFFLLNWVKRHIGDYRFQCIIVEIPIVGSLFRLMNTYYISYQFSQFLKNGLSLSESLTFIQRDPERRFFSEAAERIERDLISGMSFDRAVANIPLWQRELSLVIHHGQLIGKLDTELSSFSRYCLERFSEKVDRMVRLIQPVIFSLIGIGIIFFYFSIMVPSFQLINEL</sequence>
<name>A0A9E8LW51_9BACI</name>
<evidence type="ECO:0000256" key="5">
    <source>
        <dbReference type="ARBA" id="ARBA00022989"/>
    </source>
</evidence>
<comment type="subcellular location">
    <subcellularLocation>
        <location evidence="1">Cell membrane</location>
        <topology evidence="1">Multi-pass membrane protein</topology>
    </subcellularLocation>
</comment>
<dbReference type="PANTHER" id="PTHR30012">
    <property type="entry name" value="GENERAL SECRETION PATHWAY PROTEIN"/>
    <property type="match status" value="1"/>
</dbReference>
<gene>
    <name evidence="9" type="primary">comGB</name>
    <name evidence="9" type="ORF">OE104_03615</name>
</gene>
<keyword evidence="4 7" id="KW-0812">Transmembrane</keyword>
<dbReference type="PANTHER" id="PTHR30012:SF0">
    <property type="entry name" value="TYPE II SECRETION SYSTEM PROTEIN F-RELATED"/>
    <property type="match status" value="1"/>
</dbReference>
<feature type="domain" description="Type II secretion system protein GspF" evidence="8">
    <location>
        <begin position="14"/>
        <end position="134"/>
    </location>
</feature>
<feature type="transmembrane region" description="Helical" evidence="7">
    <location>
        <begin position="110"/>
        <end position="132"/>
    </location>
</feature>
<keyword evidence="6 7" id="KW-0472">Membrane</keyword>
<evidence type="ECO:0000256" key="4">
    <source>
        <dbReference type="ARBA" id="ARBA00022692"/>
    </source>
</evidence>
<keyword evidence="10" id="KW-1185">Reference proteome</keyword>
<dbReference type="KEGG" id="faf:OE104_03615"/>
<proteinExistence type="inferred from homology"/>
<dbReference type="InterPro" id="IPR003004">
    <property type="entry name" value="GspF/PilC"/>
</dbReference>
<evidence type="ECO:0000256" key="7">
    <source>
        <dbReference type="SAM" id="Phobius"/>
    </source>
</evidence>
<evidence type="ECO:0000259" key="8">
    <source>
        <dbReference type="Pfam" id="PF00482"/>
    </source>
</evidence>
<dbReference type="InterPro" id="IPR042094">
    <property type="entry name" value="T2SS_GspF_sf"/>
</dbReference>
<dbReference type="AlphaFoldDB" id="A0A9E8LW51"/>
<evidence type="ECO:0000313" key="10">
    <source>
        <dbReference type="Proteomes" id="UP001164718"/>
    </source>
</evidence>
<dbReference type="InterPro" id="IPR018076">
    <property type="entry name" value="T2SS_GspF_dom"/>
</dbReference>
<keyword evidence="5 7" id="KW-1133">Transmembrane helix</keyword>
<dbReference type="RefSeq" id="WP_275418219.1">
    <property type="nucleotide sequence ID" value="NZ_CP106878.1"/>
</dbReference>
<dbReference type="EMBL" id="CP106878">
    <property type="protein sequence ID" value="WAA10430.1"/>
    <property type="molecule type" value="Genomic_DNA"/>
</dbReference>
<reference evidence="9" key="1">
    <citation type="submission" date="2022-09" db="EMBL/GenBank/DDBJ databases">
        <title>Complete Genomes of Fervidibacillus albus and Fervidibacillus halotolerans isolated from tidal flat sediments.</title>
        <authorList>
            <person name="Kwon K.K."/>
            <person name="Yang S.-H."/>
            <person name="Park M.J."/>
            <person name="Oh H.-M."/>
        </authorList>
    </citation>
    <scope>NUCLEOTIDE SEQUENCE</scope>
    <source>
        <strain evidence="9">MEBiC13591</strain>
    </source>
</reference>
<dbReference type="NCBIfam" id="NF041012">
    <property type="entry name" value="T4P_ComGB"/>
    <property type="match status" value="1"/>
</dbReference>